<evidence type="ECO:0000313" key="2">
    <source>
        <dbReference type="Proteomes" id="UP001396334"/>
    </source>
</evidence>
<organism evidence="1 2">
    <name type="scientific">Hibiscus sabdariffa</name>
    <name type="common">roselle</name>
    <dbReference type="NCBI Taxonomy" id="183260"/>
    <lineage>
        <taxon>Eukaryota</taxon>
        <taxon>Viridiplantae</taxon>
        <taxon>Streptophyta</taxon>
        <taxon>Embryophyta</taxon>
        <taxon>Tracheophyta</taxon>
        <taxon>Spermatophyta</taxon>
        <taxon>Magnoliopsida</taxon>
        <taxon>eudicotyledons</taxon>
        <taxon>Gunneridae</taxon>
        <taxon>Pentapetalae</taxon>
        <taxon>rosids</taxon>
        <taxon>malvids</taxon>
        <taxon>Malvales</taxon>
        <taxon>Malvaceae</taxon>
        <taxon>Malvoideae</taxon>
        <taxon>Hibiscus</taxon>
    </lineage>
</organism>
<accession>A0ABR2U865</accession>
<dbReference type="EMBL" id="JBBPBN010000001">
    <property type="protein sequence ID" value="KAK9045871.1"/>
    <property type="molecule type" value="Genomic_DNA"/>
</dbReference>
<gene>
    <name evidence="1" type="ORF">V6N11_051774</name>
</gene>
<name>A0ABR2U865_9ROSI</name>
<dbReference type="Proteomes" id="UP001396334">
    <property type="component" value="Unassembled WGS sequence"/>
</dbReference>
<evidence type="ECO:0000313" key="1">
    <source>
        <dbReference type="EMBL" id="KAK9045871.1"/>
    </source>
</evidence>
<keyword evidence="2" id="KW-1185">Reference proteome</keyword>
<protein>
    <submittedName>
        <fullName evidence="1">Uncharacterized protein</fullName>
    </submittedName>
</protein>
<comment type="caution">
    <text evidence="1">The sequence shown here is derived from an EMBL/GenBank/DDBJ whole genome shotgun (WGS) entry which is preliminary data.</text>
</comment>
<proteinExistence type="predicted"/>
<sequence length="103" mass="11240">MQLDISLLAPPRRSSLALNRWLIEDGGMGSQSPTADHADSRLEEKNLPHNCATLLGKYSTSNKTIDSLEGKSNEKNQSDLSMIPTQFLIIDATVNDSLGLLTQ</sequence>
<reference evidence="1 2" key="1">
    <citation type="journal article" date="2024" name="G3 (Bethesda)">
        <title>Genome assembly of Hibiscus sabdariffa L. provides insights into metabolisms of medicinal natural products.</title>
        <authorList>
            <person name="Kim T."/>
        </authorList>
    </citation>
    <scope>NUCLEOTIDE SEQUENCE [LARGE SCALE GENOMIC DNA]</scope>
    <source>
        <strain evidence="1">TK-2024</strain>
        <tissue evidence="1">Old leaves</tissue>
    </source>
</reference>